<dbReference type="NCBIfam" id="TIGR00337">
    <property type="entry name" value="PyrG"/>
    <property type="match status" value="1"/>
</dbReference>
<keyword evidence="13" id="KW-1185">Reference proteome</keyword>
<dbReference type="FunFam" id="3.40.50.880:FF:000012">
    <property type="entry name" value="CTP synthase"/>
    <property type="match status" value="1"/>
</dbReference>
<dbReference type="InterPro" id="IPR033828">
    <property type="entry name" value="GATase1_CTP_Synthase"/>
</dbReference>
<evidence type="ECO:0000256" key="9">
    <source>
        <dbReference type="RuleBase" id="RU810713"/>
    </source>
</evidence>
<dbReference type="Pfam" id="PF06418">
    <property type="entry name" value="CTP_synth_N"/>
    <property type="match status" value="1"/>
</dbReference>
<evidence type="ECO:0000256" key="8">
    <source>
        <dbReference type="ARBA" id="ARBA00047781"/>
    </source>
</evidence>
<dbReference type="GO" id="GO:0003883">
    <property type="term" value="F:CTP synthase activity"/>
    <property type="evidence" value="ECO:0000318"/>
    <property type="project" value="GO_Central"/>
</dbReference>
<keyword evidence="7 9" id="KW-0665">Pyrimidine biosynthesis</keyword>
<name>A0A9R1XRW1_LACSA</name>
<evidence type="ECO:0000259" key="10">
    <source>
        <dbReference type="Pfam" id="PF00117"/>
    </source>
</evidence>
<dbReference type="PROSITE" id="PS51273">
    <property type="entry name" value="GATASE_TYPE_1"/>
    <property type="match status" value="1"/>
</dbReference>
<comment type="similarity">
    <text evidence="2 9">Belongs to the CTP synthase family.</text>
</comment>
<dbReference type="InterPro" id="IPR017926">
    <property type="entry name" value="GATASE"/>
</dbReference>
<dbReference type="Gene3D" id="3.40.50.300">
    <property type="entry name" value="P-loop containing nucleotide triphosphate hydrolases"/>
    <property type="match status" value="1"/>
</dbReference>
<dbReference type="CDD" id="cd01746">
    <property type="entry name" value="GATase1_CTP_Synthase"/>
    <property type="match status" value="1"/>
</dbReference>
<evidence type="ECO:0000313" key="13">
    <source>
        <dbReference type="Proteomes" id="UP000235145"/>
    </source>
</evidence>
<dbReference type="EMBL" id="NBSK02000003">
    <property type="protein sequence ID" value="KAJ0217157.1"/>
    <property type="molecule type" value="Genomic_DNA"/>
</dbReference>
<keyword evidence="6 9" id="KW-0315">Glutamine amidotransferase</keyword>
<dbReference type="NCBIfam" id="NF003792">
    <property type="entry name" value="PRK05380.1"/>
    <property type="match status" value="1"/>
</dbReference>
<dbReference type="GO" id="GO:0005524">
    <property type="term" value="F:ATP binding"/>
    <property type="evidence" value="ECO:0007669"/>
    <property type="project" value="UniProtKB-KW"/>
</dbReference>
<keyword evidence="3 9" id="KW-0436">Ligase</keyword>
<dbReference type="EC" id="6.3.4.2" evidence="9"/>
<evidence type="ECO:0000256" key="4">
    <source>
        <dbReference type="ARBA" id="ARBA00022741"/>
    </source>
</evidence>
<dbReference type="GO" id="GO:0019856">
    <property type="term" value="P:pyrimidine nucleobase biosynthetic process"/>
    <property type="evidence" value="ECO:0000318"/>
    <property type="project" value="GO_Central"/>
</dbReference>
<organism evidence="12 13">
    <name type="scientific">Lactuca sativa</name>
    <name type="common">Garden lettuce</name>
    <dbReference type="NCBI Taxonomy" id="4236"/>
    <lineage>
        <taxon>Eukaryota</taxon>
        <taxon>Viridiplantae</taxon>
        <taxon>Streptophyta</taxon>
        <taxon>Embryophyta</taxon>
        <taxon>Tracheophyta</taxon>
        <taxon>Spermatophyta</taxon>
        <taxon>Magnoliopsida</taxon>
        <taxon>eudicotyledons</taxon>
        <taxon>Gunneridae</taxon>
        <taxon>Pentapetalae</taxon>
        <taxon>asterids</taxon>
        <taxon>campanulids</taxon>
        <taxon>Asterales</taxon>
        <taxon>Asteraceae</taxon>
        <taxon>Cichorioideae</taxon>
        <taxon>Cichorieae</taxon>
        <taxon>Lactucinae</taxon>
        <taxon>Lactuca</taxon>
    </lineage>
</organism>
<comment type="caution">
    <text evidence="12">The sequence shown here is derived from an EMBL/GenBank/DDBJ whole genome shotgun (WGS) entry which is preliminary data.</text>
</comment>
<comment type="pathway">
    <text evidence="1 9">Pyrimidine metabolism; CTP biosynthesis via de novo pathway; CTP from UDP: step 2/2.</text>
</comment>
<sequence length="574" mass="63360">MKYVLVTGGVVSGLGKGVTASSIGVVLKACGLRVTSIKIDPYLNTDAGTMSPFEHGEVFVLDDGGEVDLDLGNYERFLDVRLTRDNNITTGKIYQIHSVICSHFASLFLRRNEKEIILERLFRQVVPHITDAIKDWIESVSAIPVDGKVGPADVCVIELGGTVGDIESMPFIEALRQLFFSTGPDNFCLIHVSLVPVLGVVGEQKTKPTQHSVRELRALGLTPHFLACRSAQPLLENTKQKLSQFCHVPAANILNIHDVPNIWHVPLLLRNQNAHEAILKQLALLRVARPPNLQEWTNRAETFDNLTNSVKIAMVGKYVGLTDSYLSVVKALLHACIACSLKPSIEWIAASDLEDESARLTPEAHAKAWETLRSAACVLVPGGFGDRGVKGMILAAKYARENKVPYLGICLGMQISVIEISRSILGWKEANSTEFVEHATNPVVIFMPEGSRTHMGNTMRLGSRRTLLQSSDCITAKLYQNPEYVDERHRHRYEVNPEVVGDLEKTGLRFVGKDESGQRMEILELPSHPFYVGVQFHPEYKSRPGKPSALFLGLVLAATGHLEAYVKTHQNGSI</sequence>
<protein>
    <recommendedName>
        <fullName evidence="9">CTP synthase</fullName>
        <ecNumber evidence="9">6.3.4.2</ecNumber>
    </recommendedName>
    <alternativeName>
        <fullName evidence="9">UTP--ammonia ligase</fullName>
    </alternativeName>
</protein>
<evidence type="ECO:0000256" key="1">
    <source>
        <dbReference type="ARBA" id="ARBA00005171"/>
    </source>
</evidence>
<dbReference type="PANTHER" id="PTHR11550">
    <property type="entry name" value="CTP SYNTHASE"/>
    <property type="match status" value="1"/>
</dbReference>
<dbReference type="PANTHER" id="PTHR11550:SF40">
    <property type="entry name" value="CTP SYNTHASE"/>
    <property type="match status" value="1"/>
</dbReference>
<dbReference type="SUPFAM" id="SSF52540">
    <property type="entry name" value="P-loop containing nucleoside triphosphate hydrolases"/>
    <property type="match status" value="1"/>
</dbReference>
<feature type="domain" description="Glutamine amidotransferase" evidence="10">
    <location>
        <begin position="321"/>
        <end position="554"/>
    </location>
</feature>
<evidence type="ECO:0000313" key="12">
    <source>
        <dbReference type="EMBL" id="KAJ0217157.1"/>
    </source>
</evidence>
<dbReference type="GO" id="GO:0006241">
    <property type="term" value="P:CTP biosynthetic process"/>
    <property type="evidence" value="ECO:0000318"/>
    <property type="project" value="GO_Central"/>
</dbReference>
<dbReference type="InterPro" id="IPR004468">
    <property type="entry name" value="CTP_synthase"/>
</dbReference>
<dbReference type="Proteomes" id="UP000235145">
    <property type="component" value="Unassembled WGS sequence"/>
</dbReference>
<feature type="domain" description="CTP synthase N-terminal" evidence="11">
    <location>
        <begin position="2"/>
        <end position="284"/>
    </location>
</feature>
<evidence type="ECO:0000259" key="11">
    <source>
        <dbReference type="Pfam" id="PF06418"/>
    </source>
</evidence>
<dbReference type="InterPro" id="IPR017456">
    <property type="entry name" value="CTP_synthase_N"/>
</dbReference>
<dbReference type="InterPro" id="IPR029062">
    <property type="entry name" value="Class_I_gatase-like"/>
</dbReference>
<keyword evidence="4 9" id="KW-0547">Nucleotide-binding</keyword>
<dbReference type="CDD" id="cd03113">
    <property type="entry name" value="CTPS_N"/>
    <property type="match status" value="1"/>
</dbReference>
<dbReference type="GO" id="GO:0042802">
    <property type="term" value="F:identical protein binding"/>
    <property type="evidence" value="ECO:0000318"/>
    <property type="project" value="GO_Central"/>
</dbReference>
<gene>
    <name evidence="12" type="ORF">LSAT_V11C300156640</name>
</gene>
<dbReference type="InterPro" id="IPR027417">
    <property type="entry name" value="P-loop_NTPase"/>
</dbReference>
<keyword evidence="5 9" id="KW-0067">ATP-binding</keyword>
<evidence type="ECO:0000256" key="3">
    <source>
        <dbReference type="ARBA" id="ARBA00022598"/>
    </source>
</evidence>
<comment type="function">
    <text evidence="9">Catalyzes the ATP-dependent amination of UTP to CTP with either L-glutamine or ammonia as the source of nitrogen.</text>
</comment>
<comment type="catalytic activity">
    <reaction evidence="8 9">
        <text>UTP + L-glutamine + ATP + H2O = CTP + L-glutamate + ADP + phosphate + 2 H(+)</text>
        <dbReference type="Rhea" id="RHEA:26426"/>
        <dbReference type="ChEBI" id="CHEBI:15377"/>
        <dbReference type="ChEBI" id="CHEBI:15378"/>
        <dbReference type="ChEBI" id="CHEBI:29985"/>
        <dbReference type="ChEBI" id="CHEBI:30616"/>
        <dbReference type="ChEBI" id="CHEBI:37563"/>
        <dbReference type="ChEBI" id="CHEBI:43474"/>
        <dbReference type="ChEBI" id="CHEBI:46398"/>
        <dbReference type="ChEBI" id="CHEBI:58359"/>
        <dbReference type="ChEBI" id="CHEBI:456216"/>
        <dbReference type="EC" id="6.3.4.2"/>
    </reaction>
</comment>
<evidence type="ECO:0000256" key="2">
    <source>
        <dbReference type="ARBA" id="ARBA00007533"/>
    </source>
</evidence>
<accession>A0A9R1XRW1</accession>
<evidence type="ECO:0000256" key="5">
    <source>
        <dbReference type="ARBA" id="ARBA00022840"/>
    </source>
</evidence>
<reference evidence="12 13" key="1">
    <citation type="journal article" date="2017" name="Nat. Commun.">
        <title>Genome assembly with in vitro proximity ligation data and whole-genome triplication in lettuce.</title>
        <authorList>
            <person name="Reyes-Chin-Wo S."/>
            <person name="Wang Z."/>
            <person name="Yang X."/>
            <person name="Kozik A."/>
            <person name="Arikit S."/>
            <person name="Song C."/>
            <person name="Xia L."/>
            <person name="Froenicke L."/>
            <person name="Lavelle D.O."/>
            <person name="Truco M.J."/>
            <person name="Xia R."/>
            <person name="Zhu S."/>
            <person name="Xu C."/>
            <person name="Xu H."/>
            <person name="Xu X."/>
            <person name="Cox K."/>
            <person name="Korf I."/>
            <person name="Meyers B.C."/>
            <person name="Michelmore R.W."/>
        </authorList>
    </citation>
    <scope>NUCLEOTIDE SEQUENCE [LARGE SCALE GENOMIC DNA]</scope>
    <source>
        <strain evidence="13">cv. Salinas</strain>
        <tissue evidence="12">Seedlings</tissue>
    </source>
</reference>
<dbReference type="Gene3D" id="3.40.50.880">
    <property type="match status" value="1"/>
</dbReference>
<dbReference type="GO" id="GO:0044210">
    <property type="term" value="P:'de novo' CTP biosynthetic process"/>
    <property type="evidence" value="ECO:0007669"/>
    <property type="project" value="UniProtKB-UniRule"/>
</dbReference>
<proteinExistence type="inferred from homology"/>
<evidence type="ECO:0000256" key="7">
    <source>
        <dbReference type="ARBA" id="ARBA00022975"/>
    </source>
</evidence>
<dbReference type="AlphaFoldDB" id="A0A9R1XRW1"/>
<dbReference type="SUPFAM" id="SSF52317">
    <property type="entry name" value="Class I glutamine amidotransferase-like"/>
    <property type="match status" value="1"/>
</dbReference>
<dbReference type="FunFam" id="3.40.50.300:FF:000305">
    <property type="entry name" value="CTP synthase"/>
    <property type="match status" value="1"/>
</dbReference>
<dbReference type="Pfam" id="PF00117">
    <property type="entry name" value="GATase"/>
    <property type="match status" value="1"/>
</dbReference>
<evidence type="ECO:0000256" key="6">
    <source>
        <dbReference type="ARBA" id="ARBA00022962"/>
    </source>
</evidence>